<comment type="caution">
    <text evidence="1">The sequence shown here is derived from an EMBL/GenBank/DDBJ whole genome shotgun (WGS) entry which is preliminary data.</text>
</comment>
<reference evidence="1 2" key="2">
    <citation type="submission" date="2008-04" db="EMBL/GenBank/DDBJ databases">
        <authorList>
            <person name="Fulton L."/>
            <person name="Clifton S."/>
            <person name="Fulton B."/>
            <person name="Xu J."/>
            <person name="Minx P."/>
            <person name="Pepin K.H."/>
            <person name="Johnson M."/>
            <person name="Thiruvilangam P."/>
            <person name="Bhonagiri V."/>
            <person name="Nash W.E."/>
            <person name="Mardis E.R."/>
            <person name="Wilson R.K."/>
        </authorList>
    </citation>
    <scope>NUCLEOTIDE SEQUENCE [LARGE SCALE GENOMIC DNA]</scope>
    <source>
        <strain evidence="1 2">DSM 17136</strain>
    </source>
</reference>
<gene>
    <name evidence="1" type="ORF">BACCOP_00056</name>
</gene>
<dbReference type="EMBL" id="ABIY02000005">
    <property type="protein sequence ID" value="EDV02875.1"/>
    <property type="molecule type" value="Genomic_DNA"/>
</dbReference>
<evidence type="ECO:0000313" key="2">
    <source>
        <dbReference type="Proteomes" id="UP000003146"/>
    </source>
</evidence>
<sequence length="40" mass="4607">MKLTNKEIKTIGLSSFRRCQRKNVSINTFVEDISSGLDNY</sequence>
<dbReference type="AlphaFoldDB" id="B3JDW8"/>
<evidence type="ECO:0000313" key="1">
    <source>
        <dbReference type="EMBL" id="EDV02875.1"/>
    </source>
</evidence>
<reference evidence="1 2" key="1">
    <citation type="submission" date="2008-04" db="EMBL/GenBank/DDBJ databases">
        <title>Draft genome sequence of Bacteroides coprocola (DSM 17136).</title>
        <authorList>
            <person name="Sudarsanam P."/>
            <person name="Ley R."/>
            <person name="Guruge J."/>
            <person name="Turnbaugh P.J."/>
            <person name="Mahowald M."/>
            <person name="Liep D."/>
            <person name="Gordon J."/>
        </authorList>
    </citation>
    <scope>NUCLEOTIDE SEQUENCE [LARGE SCALE GENOMIC DNA]</scope>
    <source>
        <strain evidence="1 2">DSM 17136</strain>
    </source>
</reference>
<dbReference type="Proteomes" id="UP000003146">
    <property type="component" value="Unassembled WGS sequence"/>
</dbReference>
<dbReference type="HOGENOM" id="CLU_3284723_0_0_10"/>
<accession>B3JDW8</accession>
<protein>
    <submittedName>
        <fullName evidence="1">Uncharacterized protein</fullName>
    </submittedName>
</protein>
<organism evidence="1 2">
    <name type="scientific">Phocaeicola coprocola DSM 17136</name>
    <dbReference type="NCBI Taxonomy" id="470145"/>
    <lineage>
        <taxon>Bacteria</taxon>
        <taxon>Pseudomonadati</taxon>
        <taxon>Bacteroidota</taxon>
        <taxon>Bacteroidia</taxon>
        <taxon>Bacteroidales</taxon>
        <taxon>Bacteroidaceae</taxon>
        <taxon>Phocaeicola</taxon>
    </lineage>
</organism>
<name>B3JDW8_9BACT</name>
<proteinExistence type="predicted"/>